<dbReference type="GO" id="GO:0006508">
    <property type="term" value="P:proteolysis"/>
    <property type="evidence" value="ECO:0007669"/>
    <property type="project" value="UniProtKB-KW"/>
</dbReference>
<dbReference type="GeneID" id="31014842"/>
<evidence type="ECO:0000259" key="1">
    <source>
        <dbReference type="Pfam" id="PF24476"/>
    </source>
</evidence>
<dbReference type="RefSeq" id="XP_020129346.1">
    <property type="nucleotide sequence ID" value="XM_020274581.1"/>
</dbReference>
<dbReference type="STRING" id="236234.A0A1J9QVR9"/>
<keyword evidence="3" id="KW-1185">Reference proteome</keyword>
<dbReference type="PANTHER" id="PTHR35186:SF4">
    <property type="entry name" value="PRION-INHIBITION AND PROPAGATION HELO DOMAIN-CONTAINING PROTEIN"/>
    <property type="match status" value="1"/>
</dbReference>
<dbReference type="OrthoDB" id="5331891at2759"/>
<organism evidence="2 3">
    <name type="scientific">Diplodia corticola</name>
    <dbReference type="NCBI Taxonomy" id="236234"/>
    <lineage>
        <taxon>Eukaryota</taxon>
        <taxon>Fungi</taxon>
        <taxon>Dikarya</taxon>
        <taxon>Ascomycota</taxon>
        <taxon>Pezizomycotina</taxon>
        <taxon>Dothideomycetes</taxon>
        <taxon>Dothideomycetes incertae sedis</taxon>
        <taxon>Botryosphaeriales</taxon>
        <taxon>Botryosphaeriaceae</taxon>
        <taxon>Diplodia</taxon>
    </lineage>
</organism>
<dbReference type="AlphaFoldDB" id="A0A1J9QVR9"/>
<protein>
    <submittedName>
        <fullName evidence="2">Lon protease like peroxisomal</fullName>
    </submittedName>
</protein>
<comment type="caution">
    <text evidence="2">The sequence shown here is derived from an EMBL/GenBank/DDBJ whole genome shotgun (WGS) entry which is preliminary data.</text>
</comment>
<keyword evidence="2" id="KW-0645">Protease</keyword>
<accession>A0A1J9QVR9</accession>
<dbReference type="PANTHER" id="PTHR35186">
    <property type="entry name" value="ANK_REP_REGION DOMAIN-CONTAINING PROTEIN"/>
    <property type="match status" value="1"/>
</dbReference>
<dbReference type="InterPro" id="IPR056002">
    <property type="entry name" value="DUF7580"/>
</dbReference>
<reference evidence="2 3" key="1">
    <citation type="submission" date="2016-10" db="EMBL/GenBank/DDBJ databases">
        <title>Proteomics and genomics reveal pathogen-plant mechanisms compatible with a hemibiotrophic lifestyle of Diplodia corticola.</title>
        <authorList>
            <person name="Fernandes I."/>
            <person name="De Jonge R."/>
            <person name="Van De Peer Y."/>
            <person name="Devreese B."/>
            <person name="Alves A."/>
            <person name="Esteves A.C."/>
        </authorList>
    </citation>
    <scope>NUCLEOTIDE SEQUENCE [LARGE SCALE GENOMIC DNA]</scope>
    <source>
        <strain evidence="2 3">CBS 112549</strain>
    </source>
</reference>
<dbReference type="Gene3D" id="1.20.120.1020">
    <property type="entry name" value="Prion-inhibition and propagation, HeLo domain"/>
    <property type="match status" value="1"/>
</dbReference>
<dbReference type="EMBL" id="MNUE01000033">
    <property type="protein sequence ID" value="OJD33086.1"/>
    <property type="molecule type" value="Genomic_DNA"/>
</dbReference>
<name>A0A1J9QVR9_9PEZI</name>
<keyword evidence="2" id="KW-0378">Hydrolase</keyword>
<proteinExistence type="predicted"/>
<feature type="domain" description="DUF7580" evidence="1">
    <location>
        <begin position="186"/>
        <end position="600"/>
    </location>
</feature>
<dbReference type="Pfam" id="PF24476">
    <property type="entry name" value="DUF7580"/>
    <property type="match status" value="1"/>
</dbReference>
<evidence type="ECO:0000313" key="3">
    <source>
        <dbReference type="Proteomes" id="UP000183809"/>
    </source>
</evidence>
<dbReference type="GO" id="GO:0008233">
    <property type="term" value="F:peptidase activity"/>
    <property type="evidence" value="ECO:0007669"/>
    <property type="project" value="UniProtKB-KW"/>
</dbReference>
<evidence type="ECO:0000313" key="2">
    <source>
        <dbReference type="EMBL" id="OJD33086.1"/>
    </source>
</evidence>
<dbReference type="InterPro" id="IPR038305">
    <property type="entry name" value="HeLo_sf"/>
</dbReference>
<gene>
    <name evidence="2" type="ORF">BKCO1_330008</name>
</gene>
<sequence>MEAAGLAVGIVPLVIEAIKSYKAARKLIKTYRRCSEEIDKFYFQFEIQQTNFENECDLLLLDDDDSLRILLSGGREDQRLVENYENCAGILKHIAHALSEVHREMQCFKILKKERLKKDEPLRDTFRRVCKKTEFTFRKPELEKQLRGLKDLNGELSLVRSYIDEFRSRQTKRPGYLNVPQQAPRQYAMVRHAAGTLHRALMTSWGCDMSNHAGHEAMLCLDAEPHANERVSLDMAISFQDVSNATQTVPYWLQIQSSVSTKKSDDSLHVEGNLLNVHLNNLLRPNRKRSRDSSESAAEEAPLSRRVIQNSSFSSNETCTVTHASPVQMPVTPSALVDLAKTNDICRLIGETLCNSSLQSNSLRCLGYLKVEEECQHLFYCSGPSAKGGRPVARPLHANSSSMAKVLSSMPHNEVRPDQQINIAHRLAVSLLQYNSTPWLDDVWRTQDVFVLGDSPDLSNAVLSTLHFKTSMPDKMVADQAVQAADSTIQDTATTAATSADPADDQLSLYHGVRNVPLFSLGVALLEISQQKPILFQDGEDQIVAVRRMAKQSMRLGPRYGEIVRRCLECDFGQGNDLEKSELQSAVHQEVVCPLEALMKQLRLD</sequence>
<dbReference type="Proteomes" id="UP000183809">
    <property type="component" value="Unassembled WGS sequence"/>
</dbReference>